<dbReference type="RefSeq" id="WP_009743913.1">
    <property type="nucleotide sequence ID" value="NZ_CP017298.1"/>
</dbReference>
<keyword evidence="1" id="KW-0472">Membrane</keyword>
<gene>
    <name evidence="2" type="ORF">BH719_06015</name>
</gene>
<evidence type="ECO:0008006" key="4">
    <source>
        <dbReference type="Google" id="ProtNLM"/>
    </source>
</evidence>
<dbReference type="AlphaFoldDB" id="A0A1D8B2S8"/>
<dbReference type="Proteomes" id="UP000095214">
    <property type="component" value="Chromosome"/>
</dbReference>
<evidence type="ECO:0000313" key="3">
    <source>
        <dbReference type="Proteomes" id="UP000095214"/>
    </source>
</evidence>
<feature type="transmembrane region" description="Helical" evidence="1">
    <location>
        <begin position="99"/>
        <end position="121"/>
    </location>
</feature>
<keyword evidence="3" id="KW-1185">Reference proteome</keyword>
<dbReference type="InterPro" id="IPR007165">
    <property type="entry name" value="Phage_holin_4_2"/>
</dbReference>
<dbReference type="EMBL" id="CP017298">
    <property type="protein sequence ID" value="AOS47457.1"/>
    <property type="molecule type" value="Genomic_DNA"/>
</dbReference>
<keyword evidence="1" id="KW-0812">Transmembrane</keyword>
<dbReference type="PANTHER" id="PTHR37309:SF1">
    <property type="entry name" value="SLR0284 PROTEIN"/>
    <property type="match status" value="1"/>
</dbReference>
<reference evidence="2 3" key="1">
    <citation type="submission" date="2016-09" db="EMBL/GenBank/DDBJ databases">
        <title>Complete genome sequence of Actinomyces hongkongensis HKU8.</title>
        <authorList>
            <person name="Gao Y.-X."/>
            <person name="Zhou Y.-Y."/>
            <person name="Xie Y."/>
            <person name="Wang M."/>
            <person name="Wang S.-J."/>
            <person name="Shen S.-G."/>
        </authorList>
    </citation>
    <scope>NUCLEOTIDE SEQUENCE [LARGE SCALE GENOMIC DNA]</scope>
    <source>
        <strain evidence="2 3">HKU8</strain>
    </source>
</reference>
<protein>
    <recommendedName>
        <fullName evidence="4">Phage holin family protein</fullName>
    </recommendedName>
</protein>
<feature type="transmembrane region" description="Helical" evidence="1">
    <location>
        <begin position="37"/>
        <end position="57"/>
    </location>
</feature>
<dbReference type="STRING" id="178339.BH719_06015"/>
<accession>A0A1D8B2S8</accession>
<feature type="transmembrane region" description="Helical" evidence="1">
    <location>
        <begin position="64"/>
        <end position="87"/>
    </location>
</feature>
<proteinExistence type="predicted"/>
<dbReference type="KEGG" id="phon:BH719_06015"/>
<sequence length="126" mass="13527">MEFVLRLIATMAGLWVSIRLVPSLEIAETASMTESLLVLAAIALVFTVVNSLVKPLVSFLAFPLYVLTFGLFAIVVNSAMFALTGWLSTSLGFPFRTGGFWSCFFGAVITAVVSSLVVAVLDSDNR</sequence>
<evidence type="ECO:0000256" key="1">
    <source>
        <dbReference type="SAM" id="Phobius"/>
    </source>
</evidence>
<evidence type="ECO:0000313" key="2">
    <source>
        <dbReference type="EMBL" id="AOS47457.1"/>
    </source>
</evidence>
<organism evidence="2 3">
    <name type="scientific">Pauljensenia hongkongensis</name>
    <dbReference type="NCBI Taxonomy" id="178339"/>
    <lineage>
        <taxon>Bacteria</taxon>
        <taxon>Bacillati</taxon>
        <taxon>Actinomycetota</taxon>
        <taxon>Actinomycetes</taxon>
        <taxon>Actinomycetales</taxon>
        <taxon>Actinomycetaceae</taxon>
        <taxon>Pauljensenia</taxon>
    </lineage>
</organism>
<dbReference type="Pfam" id="PF04020">
    <property type="entry name" value="Phage_holin_4_2"/>
    <property type="match status" value="1"/>
</dbReference>
<name>A0A1D8B2S8_9ACTO</name>
<dbReference type="OrthoDB" id="9810847at2"/>
<dbReference type="PANTHER" id="PTHR37309">
    <property type="entry name" value="SLR0284 PROTEIN"/>
    <property type="match status" value="1"/>
</dbReference>
<keyword evidence="1" id="KW-1133">Transmembrane helix</keyword>